<dbReference type="InParanoid" id="A0A7C8MS03"/>
<dbReference type="Proteomes" id="UP000481858">
    <property type="component" value="Unassembled WGS sequence"/>
</dbReference>
<comment type="caution">
    <text evidence="2">The sequence shown here is derived from an EMBL/GenBank/DDBJ whole genome shotgun (WGS) entry which is preliminary data.</text>
</comment>
<dbReference type="EMBL" id="WUBL01000086">
    <property type="protein sequence ID" value="KAF2966575.1"/>
    <property type="molecule type" value="Genomic_DNA"/>
</dbReference>
<gene>
    <name evidence="2" type="ORF">GQX73_g7015</name>
</gene>
<organism evidence="2 3">
    <name type="scientific">Xylaria multiplex</name>
    <dbReference type="NCBI Taxonomy" id="323545"/>
    <lineage>
        <taxon>Eukaryota</taxon>
        <taxon>Fungi</taxon>
        <taxon>Dikarya</taxon>
        <taxon>Ascomycota</taxon>
        <taxon>Pezizomycotina</taxon>
        <taxon>Sordariomycetes</taxon>
        <taxon>Xylariomycetidae</taxon>
        <taxon>Xylariales</taxon>
        <taxon>Xylariaceae</taxon>
        <taxon>Xylaria</taxon>
    </lineage>
</organism>
<dbReference type="OrthoDB" id="4779074at2759"/>
<feature type="region of interest" description="Disordered" evidence="1">
    <location>
        <begin position="193"/>
        <end position="290"/>
    </location>
</feature>
<accession>A0A7C8MS03</accession>
<dbReference type="AlphaFoldDB" id="A0A7C8MS03"/>
<evidence type="ECO:0000313" key="2">
    <source>
        <dbReference type="EMBL" id="KAF2966575.1"/>
    </source>
</evidence>
<feature type="compositionally biased region" description="Basic and acidic residues" evidence="1">
    <location>
        <begin position="200"/>
        <end position="227"/>
    </location>
</feature>
<feature type="region of interest" description="Disordered" evidence="1">
    <location>
        <begin position="125"/>
        <end position="173"/>
    </location>
</feature>
<evidence type="ECO:0000313" key="3">
    <source>
        <dbReference type="Proteomes" id="UP000481858"/>
    </source>
</evidence>
<proteinExistence type="predicted"/>
<name>A0A7C8MS03_9PEZI</name>
<sequence>MILTPDAPSQTAIQSSSCQAIFFFYTCGCRTLEPFFCCQPSTRPHEATGNPCLHENPTLLTAKLPHSCNRVLGTSEACGAEDPNKKEFVREVDTAGRLELVMSTGIQRDNIRNALPKKVQGAFTIDQVAPKSKQDGNGKRKSTFSPTATPFIPRLAPGSTTAKEGSVDIPYGDGAKAVGDASIDNAEMDTDEGALEEHEEYEKSEKRQHNSSKLVDEAAHAEAIPDTHEEENEFVDIDLKEHEVETQATESAVEDVGETKEPESTTQPEDPYDETMRFYGAPDDEKKPKPTRTCYWAIAAVFGRFTRKI</sequence>
<evidence type="ECO:0000256" key="1">
    <source>
        <dbReference type="SAM" id="MobiDB-lite"/>
    </source>
</evidence>
<protein>
    <submittedName>
        <fullName evidence="2">Uncharacterized protein</fullName>
    </submittedName>
</protein>
<reference evidence="2 3" key="1">
    <citation type="submission" date="2019-12" db="EMBL/GenBank/DDBJ databases">
        <title>Draft genome sequence of the ascomycete Xylaria multiplex DSM 110363.</title>
        <authorList>
            <person name="Buettner E."/>
            <person name="Kellner H."/>
        </authorList>
    </citation>
    <scope>NUCLEOTIDE SEQUENCE [LARGE SCALE GENOMIC DNA]</scope>
    <source>
        <strain evidence="2 3">DSM 110363</strain>
    </source>
</reference>
<keyword evidence="3" id="KW-1185">Reference proteome</keyword>